<evidence type="ECO:0000256" key="1">
    <source>
        <dbReference type="SAM" id="Phobius"/>
    </source>
</evidence>
<name>A0A0P7FR92_9EURY</name>
<gene>
    <name evidence="2" type="ORF">SY89_03288</name>
</gene>
<proteinExistence type="predicted"/>
<dbReference type="RefSeq" id="WP_054584854.1">
    <property type="nucleotide sequence ID" value="NZ_LGUC01000002.1"/>
</dbReference>
<sequence length="69" mass="7727">MEIPSPFECIGVLGVILGVIGLLVGLPMLLIWNIVPWGWYITVGSGTLVGLSFLYCWGWEWEHLPLQRS</sequence>
<keyword evidence="1" id="KW-0472">Membrane</keyword>
<dbReference type="AlphaFoldDB" id="A0A0P7FR92"/>
<dbReference type="Proteomes" id="UP000050535">
    <property type="component" value="Unassembled WGS sequence"/>
</dbReference>
<keyword evidence="1" id="KW-0812">Transmembrane</keyword>
<comment type="caution">
    <text evidence="2">The sequence shown here is derived from an EMBL/GenBank/DDBJ whole genome shotgun (WGS) entry which is preliminary data.</text>
</comment>
<dbReference type="EMBL" id="LGUC01000002">
    <property type="protein sequence ID" value="KPN29054.1"/>
    <property type="molecule type" value="Genomic_DNA"/>
</dbReference>
<keyword evidence="1" id="KW-1133">Transmembrane helix</keyword>
<keyword evidence="3" id="KW-1185">Reference proteome</keyword>
<dbReference type="OrthoDB" id="377114at2157"/>
<feature type="transmembrane region" description="Helical" evidence="1">
    <location>
        <begin position="37"/>
        <end position="59"/>
    </location>
</feature>
<accession>A0A0P7FR92</accession>
<reference evidence="3" key="1">
    <citation type="submission" date="2013-11" db="EMBL/GenBank/DDBJ databases">
        <authorList>
            <person name="Hoang H.T."/>
            <person name="Killian M.L."/>
            <person name="Madson D.M."/>
            <person name="Arruda P.H.E."/>
            <person name="Sun D."/>
            <person name="Schwartz K.J."/>
            <person name="Yoon K."/>
        </authorList>
    </citation>
    <scope>NUCLEOTIDE SEQUENCE [LARGE SCALE GENOMIC DNA]</scope>
    <source>
        <strain evidence="3">CDK2</strain>
    </source>
</reference>
<evidence type="ECO:0000313" key="2">
    <source>
        <dbReference type="EMBL" id="KPN29054.1"/>
    </source>
</evidence>
<organism evidence="2 3">
    <name type="scientific">Halolamina pelagica</name>
    <dbReference type="NCBI Taxonomy" id="699431"/>
    <lineage>
        <taxon>Archaea</taxon>
        <taxon>Methanobacteriati</taxon>
        <taxon>Methanobacteriota</taxon>
        <taxon>Stenosarchaea group</taxon>
        <taxon>Halobacteria</taxon>
        <taxon>Halobacteriales</taxon>
        <taxon>Haloferacaceae</taxon>
    </lineage>
</organism>
<protein>
    <submittedName>
        <fullName evidence="2">Uncharacterized protein</fullName>
    </submittedName>
</protein>
<feature type="transmembrane region" description="Helical" evidence="1">
    <location>
        <begin position="12"/>
        <end position="31"/>
    </location>
</feature>
<evidence type="ECO:0000313" key="3">
    <source>
        <dbReference type="Proteomes" id="UP000050535"/>
    </source>
</evidence>